<feature type="transmembrane region" description="Helical" evidence="1">
    <location>
        <begin position="42"/>
        <end position="61"/>
    </location>
</feature>
<proteinExistence type="predicted"/>
<protein>
    <submittedName>
        <fullName evidence="2">Uncharacterized protein</fullName>
    </submittedName>
</protein>
<name>A0A6S5DA24_AERVE</name>
<keyword evidence="1" id="KW-1133">Transmembrane helix</keyword>
<keyword evidence="1" id="KW-0812">Transmembrane</keyword>
<dbReference type="AlphaFoldDB" id="A0A6S5DA24"/>
<keyword evidence="1" id="KW-0472">Membrane</keyword>
<organism evidence="2 3">
    <name type="scientific">Aeromonas veronii</name>
    <dbReference type="NCBI Taxonomy" id="654"/>
    <lineage>
        <taxon>Bacteria</taxon>
        <taxon>Pseudomonadati</taxon>
        <taxon>Pseudomonadota</taxon>
        <taxon>Gammaproteobacteria</taxon>
        <taxon>Aeromonadales</taxon>
        <taxon>Aeromonadaceae</taxon>
        <taxon>Aeromonas</taxon>
    </lineage>
</organism>
<dbReference type="EMBL" id="AP022038">
    <property type="protein sequence ID" value="BBR41539.1"/>
    <property type="molecule type" value="Genomic_DNA"/>
</dbReference>
<evidence type="ECO:0000313" key="2">
    <source>
        <dbReference type="EMBL" id="BBR41539.1"/>
    </source>
</evidence>
<gene>
    <name evidence="2" type="ORF">WP3W19E03_40640</name>
</gene>
<feature type="transmembrane region" description="Helical" evidence="1">
    <location>
        <begin position="12"/>
        <end position="30"/>
    </location>
</feature>
<evidence type="ECO:0000313" key="3">
    <source>
        <dbReference type="Proteomes" id="UP000515442"/>
    </source>
</evidence>
<sequence>MPLTRHDFLLGSLPWALGLFGLLLANPEWGKGSWLERQAPKVLGIYCLHMMLVVWLFMFGPQGASIPWEIAKVPLLLGASLLAYRLLAALPLTRRLLRTH</sequence>
<reference evidence="2 3" key="1">
    <citation type="submission" date="2019-12" db="EMBL/GenBank/DDBJ databases">
        <title>complete genome sequences of Aeromonas veronii str. WP3-W19-ESBL-03 isolated from wastewater treatment plant effluent.</title>
        <authorList>
            <person name="Sekizuka T."/>
            <person name="Itokawa K."/>
            <person name="Yatsu K."/>
            <person name="Inamine Y."/>
            <person name="Kuroda M."/>
        </authorList>
    </citation>
    <scope>NUCLEOTIDE SEQUENCE [LARGE SCALE GENOMIC DNA]</scope>
    <source>
        <strain evidence="2 3">WP3-W19-ESBL-03</strain>
    </source>
</reference>
<dbReference type="Proteomes" id="UP000515442">
    <property type="component" value="Chromosome"/>
</dbReference>
<accession>A0A6S5DA24</accession>
<feature type="transmembrane region" description="Helical" evidence="1">
    <location>
        <begin position="73"/>
        <end position="92"/>
    </location>
</feature>
<evidence type="ECO:0000256" key="1">
    <source>
        <dbReference type="SAM" id="Phobius"/>
    </source>
</evidence>